<evidence type="ECO:0000256" key="1">
    <source>
        <dbReference type="ARBA" id="ARBA00004613"/>
    </source>
</evidence>
<evidence type="ECO:0000256" key="4">
    <source>
        <dbReference type="RuleBase" id="RU004262"/>
    </source>
</evidence>
<protein>
    <recommendedName>
        <fullName evidence="5">Lipase domain-containing protein</fullName>
    </recommendedName>
</protein>
<dbReference type="Gene3D" id="3.40.50.1820">
    <property type="entry name" value="alpha/beta hydrolase"/>
    <property type="match status" value="1"/>
</dbReference>
<evidence type="ECO:0000256" key="2">
    <source>
        <dbReference type="ARBA" id="ARBA00010701"/>
    </source>
</evidence>
<comment type="similarity">
    <text evidence="2 4">Belongs to the AB hydrolase superfamily. Lipase family.</text>
</comment>
<dbReference type="AlphaFoldDB" id="A0A4Y2QCG6"/>
<organism evidence="6 7">
    <name type="scientific">Araneus ventricosus</name>
    <name type="common">Orbweaver spider</name>
    <name type="synonym">Epeira ventricosa</name>
    <dbReference type="NCBI Taxonomy" id="182803"/>
    <lineage>
        <taxon>Eukaryota</taxon>
        <taxon>Metazoa</taxon>
        <taxon>Ecdysozoa</taxon>
        <taxon>Arthropoda</taxon>
        <taxon>Chelicerata</taxon>
        <taxon>Arachnida</taxon>
        <taxon>Araneae</taxon>
        <taxon>Araneomorphae</taxon>
        <taxon>Entelegynae</taxon>
        <taxon>Araneoidea</taxon>
        <taxon>Araneidae</taxon>
        <taxon>Araneus</taxon>
    </lineage>
</organism>
<dbReference type="InterPro" id="IPR029058">
    <property type="entry name" value="AB_hydrolase_fold"/>
</dbReference>
<evidence type="ECO:0000259" key="5">
    <source>
        <dbReference type="Pfam" id="PF00151"/>
    </source>
</evidence>
<evidence type="ECO:0000313" key="6">
    <source>
        <dbReference type="EMBL" id="GBN60922.1"/>
    </source>
</evidence>
<dbReference type="PANTHER" id="PTHR11610">
    <property type="entry name" value="LIPASE"/>
    <property type="match status" value="1"/>
</dbReference>
<dbReference type="EMBL" id="BGPR01137866">
    <property type="protein sequence ID" value="GBN60922.1"/>
    <property type="molecule type" value="Genomic_DNA"/>
</dbReference>
<dbReference type="InterPro" id="IPR000734">
    <property type="entry name" value="TAG_lipase"/>
</dbReference>
<accession>A0A4Y2QCG6</accession>
<dbReference type="Pfam" id="PF00151">
    <property type="entry name" value="Lipase"/>
    <property type="match status" value="1"/>
</dbReference>
<dbReference type="GO" id="GO:0016042">
    <property type="term" value="P:lipid catabolic process"/>
    <property type="evidence" value="ECO:0007669"/>
    <property type="project" value="TreeGrafter"/>
</dbReference>
<gene>
    <name evidence="6" type="ORF">AVEN_24407_1</name>
</gene>
<proteinExistence type="inferred from homology"/>
<dbReference type="SUPFAM" id="SSF53474">
    <property type="entry name" value="alpha/beta-Hydrolases"/>
    <property type="match status" value="1"/>
</dbReference>
<dbReference type="Proteomes" id="UP000499080">
    <property type="component" value="Unassembled WGS sequence"/>
</dbReference>
<comment type="subcellular location">
    <subcellularLocation>
        <location evidence="1">Secreted</location>
    </subcellularLocation>
</comment>
<keyword evidence="3" id="KW-0964">Secreted</keyword>
<keyword evidence="7" id="KW-1185">Reference proteome</keyword>
<dbReference type="InterPro" id="IPR013818">
    <property type="entry name" value="Lipase"/>
</dbReference>
<name>A0A4Y2QCG6_ARAVE</name>
<evidence type="ECO:0000256" key="3">
    <source>
        <dbReference type="ARBA" id="ARBA00022525"/>
    </source>
</evidence>
<reference evidence="6 7" key="1">
    <citation type="journal article" date="2019" name="Sci. Rep.">
        <title>Orb-weaving spider Araneus ventricosus genome elucidates the spidroin gene catalogue.</title>
        <authorList>
            <person name="Kono N."/>
            <person name="Nakamura H."/>
            <person name="Ohtoshi R."/>
            <person name="Moran D.A.P."/>
            <person name="Shinohara A."/>
            <person name="Yoshida Y."/>
            <person name="Fujiwara M."/>
            <person name="Mori M."/>
            <person name="Tomita M."/>
            <person name="Arakawa K."/>
        </authorList>
    </citation>
    <scope>NUCLEOTIDE SEQUENCE [LARGE SCALE GENOMIC DNA]</scope>
</reference>
<comment type="caution">
    <text evidence="6">The sequence shown here is derived from an EMBL/GenBank/DDBJ whole genome shotgun (WGS) entry which is preliminary data.</text>
</comment>
<sequence length="85" mass="9868">MQTGCDHRRANAYFLESIDDRECRFLAVHCSIYSKYEEGECPPHNSGVAEMGYHVKSTKLQLPARFSLRTNDKKPFCLEDSIRLR</sequence>
<dbReference type="GO" id="GO:0016298">
    <property type="term" value="F:lipase activity"/>
    <property type="evidence" value="ECO:0007669"/>
    <property type="project" value="InterPro"/>
</dbReference>
<dbReference type="GO" id="GO:0005615">
    <property type="term" value="C:extracellular space"/>
    <property type="evidence" value="ECO:0007669"/>
    <property type="project" value="TreeGrafter"/>
</dbReference>
<evidence type="ECO:0000313" key="7">
    <source>
        <dbReference type="Proteomes" id="UP000499080"/>
    </source>
</evidence>
<feature type="domain" description="Lipase" evidence="5">
    <location>
        <begin position="5"/>
        <end position="76"/>
    </location>
</feature>